<dbReference type="GO" id="GO:0005737">
    <property type="term" value="C:cytoplasm"/>
    <property type="evidence" value="ECO:0007669"/>
    <property type="project" value="TreeGrafter"/>
</dbReference>
<feature type="region of interest" description="Disordered" evidence="1">
    <location>
        <begin position="99"/>
        <end position="127"/>
    </location>
</feature>
<dbReference type="OrthoDB" id="10038586at2759"/>
<evidence type="ECO:0000256" key="1">
    <source>
        <dbReference type="SAM" id="MobiDB-lite"/>
    </source>
</evidence>
<comment type="caution">
    <text evidence="2">The sequence shown here is derived from an EMBL/GenBank/DDBJ whole genome shotgun (WGS) entry which is preliminary data.</text>
</comment>
<proteinExistence type="predicted"/>
<feature type="region of interest" description="Disordered" evidence="1">
    <location>
        <begin position="1"/>
        <end position="25"/>
    </location>
</feature>
<dbReference type="GO" id="GO:0005929">
    <property type="term" value="C:cilium"/>
    <property type="evidence" value="ECO:0007669"/>
    <property type="project" value="TreeGrafter"/>
</dbReference>
<accession>A0A8T1S2X8</accession>
<dbReference type="EMBL" id="JAHGAV010000912">
    <property type="protein sequence ID" value="KAG6923326.1"/>
    <property type="molecule type" value="Genomic_DNA"/>
</dbReference>
<evidence type="ECO:0000313" key="3">
    <source>
        <dbReference type="Proteomes" id="UP000765507"/>
    </source>
</evidence>
<sequence length="219" mass="24025">DDDDDDETGSCSASFSGGSDDLEPEWLDSVQKNGELFYLELSEGEEETLLQDSSSEVPAVNHVRFRENEAEVFQEGSRKERKYEPRLKKITKILKKKSILPKHSGKKGTGGSDGHPSGPTSILKHQSTQKVGVIVQQRYKDVCVYVNPKRLSNAGAGGKLKLLEALVGIVHQTSWSSRRAEKQGEQDRSNKGINEEKLVIHGLVPGSSAIKTGQILIGK</sequence>
<dbReference type="GO" id="GO:0060271">
    <property type="term" value="P:cilium assembly"/>
    <property type="evidence" value="ECO:0007669"/>
    <property type="project" value="InterPro"/>
</dbReference>
<name>A0A8T1S2X8_CHESE</name>
<dbReference type="InterPro" id="IPR039151">
    <property type="entry name" value="INTU"/>
</dbReference>
<protein>
    <submittedName>
        <fullName evidence="2">Inturned planar cell polarity protein</fullName>
    </submittedName>
</protein>
<dbReference type="AlphaFoldDB" id="A0A8T1S2X8"/>
<feature type="compositionally biased region" description="Polar residues" evidence="1">
    <location>
        <begin position="118"/>
        <end position="127"/>
    </location>
</feature>
<gene>
    <name evidence="2" type="primary">intu</name>
    <name evidence="2" type="ORF">G0U57_020965</name>
</gene>
<dbReference type="PANTHER" id="PTHR21082:SF4">
    <property type="entry name" value="PROTEIN INTURNED"/>
    <property type="match status" value="1"/>
</dbReference>
<feature type="non-terminal residue" evidence="2">
    <location>
        <position position="219"/>
    </location>
</feature>
<evidence type="ECO:0000313" key="2">
    <source>
        <dbReference type="EMBL" id="KAG6923326.1"/>
    </source>
</evidence>
<dbReference type="Proteomes" id="UP000765507">
    <property type="component" value="Unassembled WGS sequence"/>
</dbReference>
<dbReference type="GO" id="GO:0007399">
    <property type="term" value="P:nervous system development"/>
    <property type="evidence" value="ECO:0007669"/>
    <property type="project" value="TreeGrafter"/>
</dbReference>
<dbReference type="PANTHER" id="PTHR21082">
    <property type="entry name" value="PROTEIN INTURNED"/>
    <property type="match status" value="1"/>
</dbReference>
<reference evidence="2 3" key="1">
    <citation type="journal article" date="2020" name="G3 (Bethesda)">
        <title>Draft Genome of the Common Snapping Turtle, Chelydra serpentina, a Model for Phenotypic Plasticity in Reptiles.</title>
        <authorList>
            <person name="Das D."/>
            <person name="Singh S.K."/>
            <person name="Bierstedt J."/>
            <person name="Erickson A."/>
            <person name="Galli G.L.J."/>
            <person name="Crossley D.A. 2nd"/>
            <person name="Rhen T."/>
        </authorList>
    </citation>
    <scope>NUCLEOTIDE SEQUENCE [LARGE SCALE GENOMIC DNA]</scope>
    <source>
        <strain evidence="2">KW</strain>
    </source>
</reference>
<dbReference type="GO" id="GO:0001736">
    <property type="term" value="P:establishment of planar polarity"/>
    <property type="evidence" value="ECO:0007669"/>
    <property type="project" value="InterPro"/>
</dbReference>
<organism evidence="2 3">
    <name type="scientific">Chelydra serpentina</name>
    <name type="common">Snapping turtle</name>
    <name type="synonym">Testudo serpentina</name>
    <dbReference type="NCBI Taxonomy" id="8475"/>
    <lineage>
        <taxon>Eukaryota</taxon>
        <taxon>Metazoa</taxon>
        <taxon>Chordata</taxon>
        <taxon>Craniata</taxon>
        <taxon>Vertebrata</taxon>
        <taxon>Euteleostomi</taxon>
        <taxon>Archelosauria</taxon>
        <taxon>Testudinata</taxon>
        <taxon>Testudines</taxon>
        <taxon>Cryptodira</taxon>
        <taxon>Durocryptodira</taxon>
        <taxon>Americhelydia</taxon>
        <taxon>Chelydroidea</taxon>
        <taxon>Chelydridae</taxon>
        <taxon>Chelydra</taxon>
    </lineage>
</organism>
<keyword evidence="3" id="KW-1185">Reference proteome</keyword>